<protein>
    <submittedName>
        <fullName evidence="1">Uncharacterized protein</fullName>
    </submittedName>
</protein>
<keyword evidence="2" id="KW-1185">Reference proteome</keyword>
<accession>A0A246BCT2</accession>
<name>A0A246BCT2_9FLAO</name>
<dbReference type="Pfam" id="PF19897">
    <property type="entry name" value="DUF6370"/>
    <property type="match status" value="1"/>
</dbReference>
<dbReference type="EMBL" id="JASZ02000001">
    <property type="protein sequence ID" value="OWK99451.1"/>
    <property type="molecule type" value="Genomic_DNA"/>
</dbReference>
<reference evidence="1 2" key="2">
    <citation type="submission" date="2017-05" db="EMBL/GenBank/DDBJ databases">
        <title>Genome of Chryseobacterium haifense.</title>
        <authorList>
            <person name="Newman J.D."/>
        </authorList>
    </citation>
    <scope>NUCLEOTIDE SEQUENCE [LARGE SCALE GENOMIC DNA]</scope>
    <source>
        <strain evidence="1 2">DSM 19056</strain>
    </source>
</reference>
<dbReference type="RefSeq" id="WP_031501452.1">
    <property type="nucleotide sequence ID" value="NZ_JASZ02000001.1"/>
</dbReference>
<evidence type="ECO:0000313" key="2">
    <source>
        <dbReference type="Proteomes" id="UP000197587"/>
    </source>
</evidence>
<reference evidence="1 2" key="1">
    <citation type="submission" date="2014-01" db="EMBL/GenBank/DDBJ databases">
        <authorList>
            <consortium name="Genome Consortium for Active Teaching"/>
            <person name="Sontag T.C."/>
            <person name="Newman J.D."/>
        </authorList>
    </citation>
    <scope>NUCLEOTIDE SEQUENCE [LARGE SCALE GENOMIC DNA]</scope>
    <source>
        <strain evidence="1 2">DSM 19056</strain>
    </source>
</reference>
<dbReference type="InterPro" id="IPR045950">
    <property type="entry name" value="DUF6370"/>
</dbReference>
<dbReference type="Proteomes" id="UP000197587">
    <property type="component" value="Unassembled WGS sequence"/>
</dbReference>
<gene>
    <name evidence="1" type="ORF">AP75_00435</name>
</gene>
<dbReference type="AlphaFoldDB" id="A0A246BCT2"/>
<sequence length="104" mass="11283">MKNLLFMILLFAGISVFSQSKQIKQVVDVACGQCQFKMKGKKGCDLAVKIGGKSYLVEGTNIDEHGDAHAEEGFCNAVRKAEVIGTIKGDKFVATSFKLLPKSK</sequence>
<organism evidence="1 2">
    <name type="scientific">Kaistella haifensis DSM 19056</name>
    <dbReference type="NCBI Taxonomy" id="1450526"/>
    <lineage>
        <taxon>Bacteria</taxon>
        <taxon>Pseudomonadati</taxon>
        <taxon>Bacteroidota</taxon>
        <taxon>Flavobacteriia</taxon>
        <taxon>Flavobacteriales</taxon>
        <taxon>Weeksellaceae</taxon>
        <taxon>Chryseobacterium group</taxon>
        <taxon>Kaistella</taxon>
    </lineage>
</organism>
<proteinExistence type="predicted"/>
<evidence type="ECO:0000313" key="1">
    <source>
        <dbReference type="EMBL" id="OWK99451.1"/>
    </source>
</evidence>
<comment type="caution">
    <text evidence="1">The sequence shown here is derived from an EMBL/GenBank/DDBJ whole genome shotgun (WGS) entry which is preliminary data.</text>
</comment>